<reference evidence="1 2" key="1">
    <citation type="submission" date="2024-01" db="EMBL/GenBank/DDBJ databases">
        <authorList>
            <person name="Waweru B."/>
        </authorList>
    </citation>
    <scope>NUCLEOTIDE SEQUENCE [LARGE SCALE GENOMIC DNA]</scope>
</reference>
<organism evidence="1 2">
    <name type="scientific">Dovyalis caffra</name>
    <dbReference type="NCBI Taxonomy" id="77055"/>
    <lineage>
        <taxon>Eukaryota</taxon>
        <taxon>Viridiplantae</taxon>
        <taxon>Streptophyta</taxon>
        <taxon>Embryophyta</taxon>
        <taxon>Tracheophyta</taxon>
        <taxon>Spermatophyta</taxon>
        <taxon>Magnoliopsida</taxon>
        <taxon>eudicotyledons</taxon>
        <taxon>Gunneridae</taxon>
        <taxon>Pentapetalae</taxon>
        <taxon>rosids</taxon>
        <taxon>fabids</taxon>
        <taxon>Malpighiales</taxon>
        <taxon>Salicaceae</taxon>
        <taxon>Flacourtieae</taxon>
        <taxon>Dovyalis</taxon>
    </lineage>
</organism>
<feature type="non-terminal residue" evidence="1">
    <location>
        <position position="1"/>
    </location>
</feature>
<name>A0AAV1SHX5_9ROSI</name>
<protein>
    <submittedName>
        <fullName evidence="1">Uncharacterized protein</fullName>
    </submittedName>
</protein>
<evidence type="ECO:0000313" key="1">
    <source>
        <dbReference type="EMBL" id="CAK7350060.1"/>
    </source>
</evidence>
<proteinExistence type="predicted"/>
<gene>
    <name evidence="1" type="ORF">DCAF_LOCUS22784</name>
</gene>
<evidence type="ECO:0000313" key="2">
    <source>
        <dbReference type="Proteomes" id="UP001314170"/>
    </source>
</evidence>
<comment type="caution">
    <text evidence="1">The sequence shown here is derived from an EMBL/GenBank/DDBJ whole genome shotgun (WGS) entry which is preliminary data.</text>
</comment>
<sequence length="67" mass="7649">DMGQLDLEYVKGYESDKSDETTCRVRLERFGPTSMRNGPTTKVHRSSRDLRVILVKKCSLGSRNRSS</sequence>
<dbReference type="AlphaFoldDB" id="A0AAV1SHX5"/>
<dbReference type="EMBL" id="CAWUPB010001182">
    <property type="protein sequence ID" value="CAK7350060.1"/>
    <property type="molecule type" value="Genomic_DNA"/>
</dbReference>
<dbReference type="Proteomes" id="UP001314170">
    <property type="component" value="Unassembled WGS sequence"/>
</dbReference>
<keyword evidence="2" id="KW-1185">Reference proteome</keyword>
<accession>A0AAV1SHX5</accession>